<accession>A0ABP0BPW6</accession>
<organism evidence="2 3">
    <name type="scientific">Sporothrix curviconia</name>
    <dbReference type="NCBI Taxonomy" id="1260050"/>
    <lineage>
        <taxon>Eukaryota</taxon>
        <taxon>Fungi</taxon>
        <taxon>Dikarya</taxon>
        <taxon>Ascomycota</taxon>
        <taxon>Pezizomycotina</taxon>
        <taxon>Sordariomycetes</taxon>
        <taxon>Sordariomycetidae</taxon>
        <taxon>Ophiostomatales</taxon>
        <taxon>Ophiostomataceae</taxon>
        <taxon>Sporothrix</taxon>
    </lineage>
</organism>
<evidence type="ECO:0000313" key="2">
    <source>
        <dbReference type="EMBL" id="CAK7221658.1"/>
    </source>
</evidence>
<feature type="region of interest" description="Disordered" evidence="1">
    <location>
        <begin position="275"/>
        <end position="659"/>
    </location>
</feature>
<evidence type="ECO:0000313" key="3">
    <source>
        <dbReference type="Proteomes" id="UP001642405"/>
    </source>
</evidence>
<comment type="caution">
    <text evidence="2">The sequence shown here is derived from an EMBL/GenBank/DDBJ whole genome shotgun (WGS) entry which is preliminary data.</text>
</comment>
<dbReference type="EMBL" id="CAWUHB010000023">
    <property type="protein sequence ID" value="CAK7221658.1"/>
    <property type="molecule type" value="Genomic_DNA"/>
</dbReference>
<evidence type="ECO:0000256" key="1">
    <source>
        <dbReference type="SAM" id="MobiDB-lite"/>
    </source>
</evidence>
<feature type="compositionally biased region" description="Basic residues" evidence="1">
    <location>
        <begin position="445"/>
        <end position="454"/>
    </location>
</feature>
<dbReference type="PANTHER" id="PTHR15992:SF5">
    <property type="entry name" value="HOLLIDAY JUNCTION RECOGNITION PROTEIN"/>
    <property type="match status" value="1"/>
</dbReference>
<feature type="compositionally biased region" description="Pro residues" evidence="1">
    <location>
        <begin position="613"/>
        <end position="622"/>
    </location>
</feature>
<dbReference type="Pfam" id="PF10384">
    <property type="entry name" value="Scm3"/>
    <property type="match status" value="1"/>
</dbReference>
<dbReference type="PANTHER" id="PTHR15992">
    <property type="entry name" value="HOLLIDAY JUNCTION RECOGNITION PROTEIN"/>
    <property type="match status" value="1"/>
</dbReference>
<gene>
    <name evidence="2" type="ORF">SCUCBS95973_004573</name>
</gene>
<feature type="compositionally biased region" description="Acidic residues" evidence="1">
    <location>
        <begin position="277"/>
        <end position="289"/>
    </location>
</feature>
<proteinExistence type="predicted"/>
<protein>
    <submittedName>
        <fullName evidence="2">Uncharacterized protein</fullName>
    </submittedName>
</protein>
<dbReference type="InterPro" id="IPR018465">
    <property type="entry name" value="Scm3/HJURP"/>
</dbReference>
<dbReference type="InterPro" id="IPR009072">
    <property type="entry name" value="Histone-fold"/>
</dbReference>
<feature type="compositionally biased region" description="Acidic residues" evidence="1">
    <location>
        <begin position="57"/>
        <end position="66"/>
    </location>
</feature>
<name>A0ABP0BPW6_9PEZI</name>
<feature type="region of interest" description="Disordered" evidence="1">
    <location>
        <begin position="1"/>
        <end position="66"/>
    </location>
</feature>
<feature type="compositionally biased region" description="Basic residues" evidence="1">
    <location>
        <begin position="1"/>
        <end position="12"/>
    </location>
</feature>
<feature type="compositionally biased region" description="Low complexity" evidence="1">
    <location>
        <begin position="519"/>
        <end position="530"/>
    </location>
</feature>
<feature type="compositionally biased region" description="Polar residues" evidence="1">
    <location>
        <begin position="642"/>
        <end position="658"/>
    </location>
</feature>
<reference evidence="2 3" key="1">
    <citation type="submission" date="2024-01" db="EMBL/GenBank/DDBJ databases">
        <authorList>
            <person name="Allen C."/>
            <person name="Tagirdzhanova G."/>
        </authorList>
    </citation>
    <scope>NUCLEOTIDE SEQUENCE [LARGE SCALE GENOMIC DNA]</scope>
</reference>
<feature type="region of interest" description="Disordered" evidence="1">
    <location>
        <begin position="698"/>
        <end position="717"/>
    </location>
</feature>
<keyword evidence="3" id="KW-1185">Reference proteome</keyword>
<dbReference type="Proteomes" id="UP001642405">
    <property type="component" value="Unassembled WGS sequence"/>
</dbReference>
<feature type="compositionally biased region" description="Basic and acidic residues" evidence="1">
    <location>
        <begin position="461"/>
        <end position="471"/>
    </location>
</feature>
<feature type="compositionally biased region" description="Low complexity" evidence="1">
    <location>
        <begin position="316"/>
        <end position="328"/>
    </location>
</feature>
<feature type="compositionally biased region" description="Acidic residues" evidence="1">
    <location>
        <begin position="155"/>
        <end position="177"/>
    </location>
</feature>
<feature type="region of interest" description="Disordered" evidence="1">
    <location>
        <begin position="140"/>
        <end position="187"/>
    </location>
</feature>
<feature type="compositionally biased region" description="Low complexity" evidence="1">
    <location>
        <begin position="26"/>
        <end position="45"/>
    </location>
</feature>
<sequence length="736" mass="77764">MERPAKRAKVGRAPHDVLPLDSNGDANALANVNKAGNNNSSGSSSKAKKAGSKKDDDNEDEIAMDPEDYAMKIDPEYRLDRSRAVAENKLKSAFELLFEKYSQDFGDTGDEINFYTDEIEVDNGHIASLPAKGLRGRPRIAAAGAGAGSGADGGVDADGEEEEEGSDDESGEDDDAPVTDPSRADASRLLSLLPSRFGPGGTVIMGSMAHAGGYQAAAPGPGIGAIDPTWIAPEIPELAFGTPGGLPPPPPPPRSAYTVQQRAVFTKTLAISHIEALGEDGDDEDDDLILDTPNPEQRTNERTFVPKSTSPERPLSDLPSSAPLPAASDEPDGSLATEKVVVGASNPSSPKLHEPAADGAAAKPKETFSRNTLDPSYVFSDEEDFGFKRRKKPQAGDPTPVDSETPLAQTEAVEDGRLPPQADPVDDAPPVDTDEEAPFIPPVTGKRRPGRPRKSTSNLETPRKKATEPVRRSGGKGDLSIIIMTSSVPPVPEPIPEPALDTASAGAAVTPVPEPAPESPSESTSKPEVTLSPAVEENTRQPQETTPDRPRKRRRRHTEDTATTTTTRAPSSVRKAKRREIPDSQGNSSSGIISLVSDGSADEAELEEIAAATPPPFSPFGPPGSGGVGRLPLSSARRPHPSAQTTPSGSRKTPWTPSSRHRLTAASALMATPSRQRHYARAVSGSPLARRQQAIFLEDGEAPSPGGSPIQTPGGTMRRCGKDGFRCEREFCFRCT</sequence>
<dbReference type="Gene3D" id="1.10.20.10">
    <property type="entry name" value="Histone, subunit A"/>
    <property type="match status" value="1"/>
</dbReference>